<evidence type="ECO:0000313" key="2">
    <source>
        <dbReference type="Proteomes" id="UP000230781"/>
    </source>
</evidence>
<evidence type="ECO:0000313" key="1">
    <source>
        <dbReference type="EMBL" id="ATV70923.1"/>
    </source>
</evidence>
<proteinExistence type="predicted"/>
<dbReference type="AlphaFoldDB" id="A0A2D3PTA0"/>
<dbReference type="Proteomes" id="UP000230781">
    <property type="component" value="Chromosome"/>
</dbReference>
<sequence length="154" mass="18344">MKIFNIDNGWNIKLPENWKEERDNVDGYHIYYPTDSDLTIRVISFHFFRNIENDWKVLAPVDVLSEIFNESIKKIEPGNNTKVEEKKLNLNEFKIEDFKVECFESEYYENNEKVYNISCGIMITGYLLVINLYSASKEEVENAMKYIYSIEKIK</sequence>
<reference evidence="1 2" key="1">
    <citation type="submission" date="2017-11" db="EMBL/GenBank/DDBJ databases">
        <title>Genome sequencing of Fusobacterium periodonticum KCOM 2555.</title>
        <authorList>
            <person name="Kook J.-K."/>
            <person name="Park S.-N."/>
            <person name="Lim Y.K."/>
        </authorList>
    </citation>
    <scope>NUCLEOTIDE SEQUENCE [LARGE SCALE GENOMIC DNA]</scope>
    <source>
        <strain evidence="1 2">KCOM 2555</strain>
    </source>
</reference>
<protein>
    <submittedName>
        <fullName evidence="1">Uncharacterized protein</fullName>
    </submittedName>
</protein>
<accession>A0A2D3PTA0</accession>
<organism evidence="1 2">
    <name type="scientific">Fusobacterium pseudoperiodonticum</name>
    <dbReference type="NCBI Taxonomy" id="2663009"/>
    <lineage>
        <taxon>Bacteria</taxon>
        <taxon>Fusobacteriati</taxon>
        <taxon>Fusobacteriota</taxon>
        <taxon>Fusobacteriia</taxon>
        <taxon>Fusobacteriales</taxon>
        <taxon>Fusobacteriaceae</taxon>
        <taxon>Fusobacterium</taxon>
    </lineage>
</organism>
<dbReference type="EMBL" id="CP024704">
    <property type="protein sequence ID" value="ATV70923.1"/>
    <property type="molecule type" value="Genomic_DNA"/>
</dbReference>
<name>A0A2D3PTA0_9FUSO</name>
<dbReference type="RefSeq" id="WP_100026863.1">
    <property type="nucleotide sequence ID" value="NZ_CP024704.1"/>
</dbReference>
<gene>
    <name evidence="1" type="ORF">CTM98_09840</name>
</gene>